<dbReference type="PROSITE" id="PS50948">
    <property type="entry name" value="PAN"/>
    <property type="match status" value="1"/>
</dbReference>
<evidence type="ECO:0000313" key="10">
    <source>
        <dbReference type="Proteomes" id="UP000315295"/>
    </source>
</evidence>
<evidence type="ECO:0000259" key="7">
    <source>
        <dbReference type="PROSITE" id="PS50927"/>
    </source>
</evidence>
<feature type="chain" id="PRO_5021780857" description="Bulb-type lectin domain-containing protein" evidence="5">
    <location>
        <begin position="27"/>
        <end position="900"/>
    </location>
</feature>
<dbReference type="STRING" id="106549.A0A540LTL2"/>
<dbReference type="PROSITE" id="PS50026">
    <property type="entry name" value="EGF_3"/>
    <property type="match status" value="1"/>
</dbReference>
<dbReference type="SMART" id="SM00108">
    <property type="entry name" value="B_lectin"/>
    <property type="match status" value="2"/>
</dbReference>
<protein>
    <recommendedName>
        <fullName evidence="11">Bulb-type lectin domain-containing protein</fullName>
    </recommendedName>
</protein>
<keyword evidence="3" id="KW-0325">Glycoprotein</keyword>
<dbReference type="PANTHER" id="PTHR47976:SF108">
    <property type="entry name" value="G-TYPE LECTIN S-RECEPTOR-LIKE SERINE_THREONINE-PROTEIN KINASE LECRK1"/>
    <property type="match status" value="1"/>
</dbReference>
<dbReference type="InterPro" id="IPR036426">
    <property type="entry name" value="Bulb-type_lectin_dom_sf"/>
</dbReference>
<dbReference type="Gene3D" id="2.90.10.10">
    <property type="entry name" value="Bulb-type lectin domain"/>
    <property type="match status" value="4"/>
</dbReference>
<reference evidence="9 10" key="1">
    <citation type="journal article" date="2019" name="G3 (Bethesda)">
        <title>Sequencing of a Wild Apple (Malus baccata) Genome Unravels the Differences Between Cultivated and Wild Apple Species Regarding Disease Resistance and Cold Tolerance.</title>
        <authorList>
            <person name="Chen X."/>
        </authorList>
    </citation>
    <scope>NUCLEOTIDE SEQUENCE [LARGE SCALE GENOMIC DNA]</scope>
    <source>
        <strain evidence="10">cv. Shandingzi</strain>
        <tissue evidence="9">Leaves</tissue>
    </source>
</reference>
<dbReference type="PANTHER" id="PTHR47976">
    <property type="entry name" value="G-TYPE LECTIN S-RECEPTOR-LIKE SERINE/THREONINE-PROTEIN KINASE SD2-5"/>
    <property type="match status" value="1"/>
</dbReference>
<comment type="caution">
    <text evidence="9">The sequence shown here is derived from an EMBL/GenBank/DDBJ whole genome shotgun (WGS) entry which is preliminary data.</text>
</comment>
<evidence type="ECO:0000256" key="1">
    <source>
        <dbReference type="ARBA" id="ARBA00022729"/>
    </source>
</evidence>
<organism evidence="9 10">
    <name type="scientific">Malus baccata</name>
    <name type="common">Siberian crab apple</name>
    <name type="synonym">Pyrus baccata</name>
    <dbReference type="NCBI Taxonomy" id="106549"/>
    <lineage>
        <taxon>Eukaryota</taxon>
        <taxon>Viridiplantae</taxon>
        <taxon>Streptophyta</taxon>
        <taxon>Embryophyta</taxon>
        <taxon>Tracheophyta</taxon>
        <taxon>Spermatophyta</taxon>
        <taxon>Magnoliopsida</taxon>
        <taxon>eudicotyledons</taxon>
        <taxon>Gunneridae</taxon>
        <taxon>Pentapetalae</taxon>
        <taxon>rosids</taxon>
        <taxon>fabids</taxon>
        <taxon>Rosales</taxon>
        <taxon>Rosaceae</taxon>
        <taxon>Amygdaloideae</taxon>
        <taxon>Maleae</taxon>
        <taxon>Malus</taxon>
    </lineage>
</organism>
<name>A0A540LTL2_MALBA</name>
<dbReference type="PROSITE" id="PS50927">
    <property type="entry name" value="BULB_LECTIN"/>
    <property type="match status" value="2"/>
</dbReference>
<gene>
    <name evidence="9" type="ORF">C1H46_024610</name>
</gene>
<feature type="domain" description="Bulb-type lectin" evidence="7">
    <location>
        <begin position="30"/>
        <end position="151"/>
    </location>
</feature>
<evidence type="ECO:0000256" key="3">
    <source>
        <dbReference type="ARBA" id="ARBA00023180"/>
    </source>
</evidence>
<proteinExistence type="predicted"/>
<dbReference type="EMBL" id="VIEB01000468">
    <property type="protein sequence ID" value="TQD89844.1"/>
    <property type="molecule type" value="Genomic_DNA"/>
</dbReference>
<comment type="caution">
    <text evidence="4">Lacks conserved residue(s) required for the propagation of feature annotation.</text>
</comment>
<dbReference type="InterPro" id="IPR000742">
    <property type="entry name" value="EGF"/>
</dbReference>
<feature type="domain" description="Apple" evidence="8">
    <location>
        <begin position="782"/>
        <end position="865"/>
    </location>
</feature>
<evidence type="ECO:0000259" key="8">
    <source>
        <dbReference type="PROSITE" id="PS50948"/>
    </source>
</evidence>
<feature type="domain" description="EGF-like" evidence="6">
    <location>
        <begin position="290"/>
        <end position="327"/>
    </location>
</feature>
<dbReference type="SMART" id="SM00181">
    <property type="entry name" value="EGF"/>
    <property type="match status" value="2"/>
</dbReference>
<evidence type="ECO:0008006" key="11">
    <source>
        <dbReference type="Google" id="ProtNLM"/>
    </source>
</evidence>
<dbReference type="AlphaFoldDB" id="A0A540LTL2"/>
<accession>A0A540LTL2</accession>
<feature type="signal peptide" evidence="5">
    <location>
        <begin position="1"/>
        <end position="26"/>
    </location>
</feature>
<evidence type="ECO:0000313" key="9">
    <source>
        <dbReference type="EMBL" id="TQD89844.1"/>
    </source>
</evidence>
<keyword evidence="4" id="KW-0245">EGF-like domain</keyword>
<evidence type="ECO:0000256" key="4">
    <source>
        <dbReference type="PROSITE-ProRule" id="PRU00076"/>
    </source>
</evidence>
<dbReference type="Proteomes" id="UP000315295">
    <property type="component" value="Unassembled WGS sequence"/>
</dbReference>
<keyword evidence="2" id="KW-1015">Disulfide bond</keyword>
<feature type="domain" description="Bulb-type lectin" evidence="7">
    <location>
        <begin position="464"/>
        <end position="582"/>
    </location>
</feature>
<dbReference type="InterPro" id="IPR001480">
    <property type="entry name" value="Bulb-type_lectin_dom"/>
</dbReference>
<evidence type="ECO:0000256" key="2">
    <source>
        <dbReference type="ARBA" id="ARBA00023157"/>
    </source>
</evidence>
<dbReference type="CDD" id="cd00053">
    <property type="entry name" value="EGF"/>
    <property type="match status" value="1"/>
</dbReference>
<dbReference type="InterPro" id="IPR003609">
    <property type="entry name" value="Pan_app"/>
</dbReference>
<sequence length="900" mass="99791">MACVIPHALCFLLILIHLPFFTTSQAYQNITLGSSLTALDDNTFWPSPSGEFAFGFQKNGNGGGFLLAIWFDKIPEKTIVWSAINGKLVQKGSTVELTADGRLLLNNTVEESISIWDDQPAASGVAYAAMLDTGNFVLANRSSFNLWESFQHPTDTILPTQILHQGSTLFARHSPTNYSKGRFMFKLESNGTPALYTTNFPFDSPNSHYWSIQIVGNYQVFFNPSGFIYLTDSEQNQVADIVPPTTQSFKDSYQRATLDYNGVLMHYMYQKTNGGPWYSVASIPTNICTEVVETTGGGACGFNGLCVSGDQGPTCECPDGYTLSDPNDALKGCRQNFTAQSCDESSPETHLFEMKEMQYTDFPNGDYMHFQPVNEDWCRKSCLADCFCAIAIFLEASGDCWKKGIPLSNGRKHPDVGWKSLVKIRKDSPSAPRASKKDDSAIILVGSVLMLIMPFPATAQTQKIISLGTSLTAKDGNSWTSPSGDFAFGFKEIVKHGFILAIWFNKIPERTIVWSANGDNLVKKGSKVELTEDGRLMLKDTATVTPIWTADAASGAAYAAMFDTGNFVLVNQDSKTLWESFNQPTDTILPTQIINQGSTLLARRTPSNYSKGRFLFTVQSGGDLSLYNINFPRDNVNLVYWPPTGTKYNGLQVTFNQSGSIYLTAQSGSIVYMISNNAVSLVDYYQRATLEYNGVFRHYVYPKSINSNSVNTEHVAWSSLSFIPSNICTSITGYTGPSACGLNSLCKNDEEGPVCLCPHGYSFVDPSDELEGCRQNFVSQSCDEASPEDHFYFQEMKNSNWTTASYEYFNNVSEDWCKQNCLKDCFCAALVFTEDVCLKKGTPLFNGRIDPTLSSKSLIKMRKNSTNERKHDGSTFKRVETVLLKKQMRICSTRSFKGLI</sequence>
<dbReference type="Pfam" id="PF01453">
    <property type="entry name" value="B_lectin"/>
    <property type="match status" value="2"/>
</dbReference>
<evidence type="ECO:0000256" key="5">
    <source>
        <dbReference type="SAM" id="SignalP"/>
    </source>
</evidence>
<keyword evidence="10" id="KW-1185">Reference proteome</keyword>
<dbReference type="FunFam" id="2.90.10.10:FF:000013">
    <property type="entry name" value="G-type lectin S-receptor-like serine/threonine-protein kinase LECRK1"/>
    <property type="match status" value="2"/>
</dbReference>
<evidence type="ECO:0000259" key="6">
    <source>
        <dbReference type="PROSITE" id="PS50026"/>
    </source>
</evidence>
<dbReference type="SUPFAM" id="SSF51110">
    <property type="entry name" value="alpha-D-mannose-specific plant lectins"/>
    <property type="match status" value="2"/>
</dbReference>
<keyword evidence="1 5" id="KW-0732">Signal</keyword>
<dbReference type="InterPro" id="IPR051343">
    <property type="entry name" value="G-type_lectin_kinases/EP1-like"/>
</dbReference>